<dbReference type="CDD" id="cd07776">
    <property type="entry name" value="ASKHA_NBD_FGGY_SpXK-like"/>
    <property type="match status" value="1"/>
</dbReference>
<feature type="domain" description="Carbohydrate kinase FGGY C-terminal" evidence="6">
    <location>
        <begin position="298"/>
        <end position="481"/>
    </location>
</feature>
<dbReference type="SUPFAM" id="SSF53067">
    <property type="entry name" value="Actin-like ATPase domain"/>
    <property type="match status" value="2"/>
</dbReference>
<keyword evidence="4" id="KW-0859">Xylose metabolism</keyword>
<keyword evidence="4" id="KW-0067">ATP-binding</keyword>
<dbReference type="InterPro" id="IPR018484">
    <property type="entry name" value="FGGY_N"/>
</dbReference>
<comment type="similarity">
    <text evidence="1 4">Belongs to the FGGY kinase family.</text>
</comment>
<dbReference type="InterPro" id="IPR043129">
    <property type="entry name" value="ATPase_NBD"/>
</dbReference>
<comment type="function">
    <text evidence="4">Phosphorylates D-xylulose to produce D-xylulose 5-phosphate, a molecule that may play an important role in the regulation of glucose metabolism and lipogenesis.</text>
</comment>
<dbReference type="InterPro" id="IPR000577">
    <property type="entry name" value="Carb_kinase_FGGY"/>
</dbReference>
<evidence type="ECO:0000256" key="1">
    <source>
        <dbReference type="ARBA" id="ARBA00009156"/>
    </source>
</evidence>
<dbReference type="Pfam" id="PF00370">
    <property type="entry name" value="FGGY_N"/>
    <property type="match status" value="1"/>
</dbReference>
<proteinExistence type="inferred from homology"/>
<keyword evidence="2 4" id="KW-0808">Transferase</keyword>
<comment type="catalytic activity">
    <reaction evidence="4">
        <text>D-xylulose + ATP = D-xylulose 5-phosphate + ADP + H(+)</text>
        <dbReference type="Rhea" id="RHEA:10964"/>
        <dbReference type="ChEBI" id="CHEBI:15378"/>
        <dbReference type="ChEBI" id="CHEBI:17140"/>
        <dbReference type="ChEBI" id="CHEBI:30616"/>
        <dbReference type="ChEBI" id="CHEBI:57737"/>
        <dbReference type="ChEBI" id="CHEBI:456216"/>
        <dbReference type="EC" id="2.7.1.17"/>
    </reaction>
</comment>
<dbReference type="PANTHER" id="PTHR10196:SF57">
    <property type="entry name" value="XYLULOSE KINASE"/>
    <property type="match status" value="1"/>
</dbReference>
<evidence type="ECO:0000256" key="3">
    <source>
        <dbReference type="ARBA" id="ARBA00022777"/>
    </source>
</evidence>
<dbReference type="Pfam" id="PF02782">
    <property type="entry name" value="FGGY_C"/>
    <property type="match status" value="1"/>
</dbReference>
<organism evidence="7 8">
    <name type="scientific">Chilo suppressalis</name>
    <name type="common">Asiatic rice borer moth</name>
    <dbReference type="NCBI Taxonomy" id="168631"/>
    <lineage>
        <taxon>Eukaryota</taxon>
        <taxon>Metazoa</taxon>
        <taxon>Ecdysozoa</taxon>
        <taxon>Arthropoda</taxon>
        <taxon>Hexapoda</taxon>
        <taxon>Insecta</taxon>
        <taxon>Pterygota</taxon>
        <taxon>Neoptera</taxon>
        <taxon>Endopterygota</taxon>
        <taxon>Lepidoptera</taxon>
        <taxon>Glossata</taxon>
        <taxon>Ditrysia</taxon>
        <taxon>Pyraloidea</taxon>
        <taxon>Crambidae</taxon>
        <taxon>Crambinae</taxon>
        <taxon>Chilo</taxon>
    </lineage>
</organism>
<dbReference type="InterPro" id="IPR018485">
    <property type="entry name" value="FGGY_C"/>
</dbReference>
<keyword evidence="8" id="KW-1185">Reference proteome</keyword>
<accession>A0ABN8AT46</accession>
<dbReference type="EC" id="2.7.1.17" evidence="4"/>
<dbReference type="PIRSF" id="PIRSF000538">
    <property type="entry name" value="GlpK"/>
    <property type="match status" value="1"/>
</dbReference>
<dbReference type="Proteomes" id="UP001153292">
    <property type="component" value="Chromosome 13"/>
</dbReference>
<dbReference type="Gene3D" id="3.30.420.40">
    <property type="match status" value="2"/>
</dbReference>
<evidence type="ECO:0000259" key="6">
    <source>
        <dbReference type="Pfam" id="PF02782"/>
    </source>
</evidence>
<gene>
    <name evidence="7" type="ORF">CHILSU_LOCUS2160</name>
</gene>
<keyword evidence="3 4" id="KW-0418">Kinase</keyword>
<evidence type="ECO:0000256" key="4">
    <source>
        <dbReference type="RuleBase" id="RU367058"/>
    </source>
</evidence>
<keyword evidence="4" id="KW-0547">Nucleotide-binding</keyword>
<dbReference type="PANTHER" id="PTHR10196">
    <property type="entry name" value="SUGAR KINASE"/>
    <property type="match status" value="1"/>
</dbReference>
<evidence type="ECO:0000313" key="7">
    <source>
        <dbReference type="EMBL" id="CAH0399032.1"/>
    </source>
</evidence>
<dbReference type="EMBL" id="OU963906">
    <property type="protein sequence ID" value="CAH0399032.1"/>
    <property type="molecule type" value="Genomic_DNA"/>
</dbReference>
<evidence type="ECO:0000313" key="8">
    <source>
        <dbReference type="Proteomes" id="UP001153292"/>
    </source>
</evidence>
<name>A0ABN8AT46_CHISP</name>
<protein>
    <recommendedName>
        <fullName evidence="4">Xylulose kinase</fullName>
        <ecNumber evidence="4">2.7.1.17</ecNumber>
    </recommendedName>
</protein>
<evidence type="ECO:0000259" key="5">
    <source>
        <dbReference type="Pfam" id="PF00370"/>
    </source>
</evidence>
<dbReference type="InterPro" id="IPR042024">
    <property type="entry name" value="D-XK_euk"/>
</dbReference>
<sequence>MFDDEENRKKTFLGFDFSTQRLKALVIGEDYKVLHEAEVEYDVDLPEFRTHGGVLRGECGEVTAPPLLWVKALDMVMDRLIVAGVDFSTVEALSGAAQQHGSVWWARDAESRLGKLASDQFLHTQLATAFVANSPVWLDSSTTEDCKALEEAVGGPEELAKITGSRAYERFTGSQIRKLFRTRERVYQATARISLVSSFACSLFLGRIAPIDLADASGMNLLDIRSKKWDEQALKACGDDSLEGKLGEPVPSATDLGAVSPYFVDRYGFHSKCRVVTFTGDNCSALAGLRLRSGWVGLSLGTSDTLLVGLPEPAAPTAGHVLVGPTAHAPYMALLCFSNGSLTRQNHRDRLAGHSWDAFNELLRATVRGNMGYMGIYYDTPEILPRAPAGRWLRDAHNRSIDKMAPQFEARALLETQALARRAHAADIGLTIDASSRVVATGGASVNKELLQIFADVFNAPVYVQEDHANAALLGAAIRAADVWSEEADVQLSGSEPKMSPVATPYPDHEKIYGPMLERYWTIVQDIPKLDSETKL</sequence>
<reference evidence="7" key="1">
    <citation type="submission" date="2021-12" db="EMBL/GenBank/DDBJ databases">
        <authorList>
            <person name="King R."/>
        </authorList>
    </citation>
    <scope>NUCLEOTIDE SEQUENCE</scope>
</reference>
<evidence type="ECO:0000256" key="2">
    <source>
        <dbReference type="ARBA" id="ARBA00022679"/>
    </source>
</evidence>
<feature type="domain" description="Carbohydrate kinase FGGY N-terminal" evidence="5">
    <location>
        <begin position="12"/>
        <end position="288"/>
    </location>
</feature>
<keyword evidence="4" id="KW-0119">Carbohydrate metabolism</keyword>